<sequence>MAWAISEAISTPCLRVPHSEQLVDPKFYALTALRHKPGSVKPDLSTLIRALLLRDTDEWRTRTYLNFTITITVKASFGATPVLDGEDQIGWSAYDLTLIDDDDSLAFPRTLAIVYLQGQVRIVLDRKLQHVSAYLDRLAAHVEIKEKRLRIDKPKRRYAALEKQAEWWSVNGQSFKLLELPGELRESIFQFALKGEIEVYPATAKSKRRRWRARKSEPTIGLLPTNRQVYEEASRVFYRRRLIKVANPMVLQRTLKNTRFTTRIQKLELSLNHYDFLRFFGMDRDYPEDRLVYKHRSCAGMLRSMQLTSLELRFVPPGTTTSWKWLDEACQETVVGWIVEVAWEHVKGHPVALTGYIKTVQKVAFESANAAWKAAWKTKREQYGLLASTLKLLDYDEWLSGADKDEDDGGVRLQIDTESEVKVEEITEYDGQIESWDLPARCSCKIRCAQDTWDPDS</sequence>
<dbReference type="Proteomes" id="UP000192596">
    <property type="component" value="Unassembled WGS sequence"/>
</dbReference>
<keyword evidence="2" id="KW-1185">Reference proteome</keyword>
<dbReference type="PANTHER" id="PTHR38790">
    <property type="entry name" value="2EXR DOMAIN-CONTAINING PROTEIN-RELATED"/>
    <property type="match status" value="1"/>
</dbReference>
<gene>
    <name evidence="1" type="ORF">B0A48_06386</name>
</gene>
<organism evidence="1 2">
    <name type="scientific">Cryoendolithus antarcticus</name>
    <dbReference type="NCBI Taxonomy" id="1507870"/>
    <lineage>
        <taxon>Eukaryota</taxon>
        <taxon>Fungi</taxon>
        <taxon>Dikarya</taxon>
        <taxon>Ascomycota</taxon>
        <taxon>Pezizomycotina</taxon>
        <taxon>Dothideomycetes</taxon>
        <taxon>Dothideomycetidae</taxon>
        <taxon>Cladosporiales</taxon>
        <taxon>Cladosporiaceae</taxon>
        <taxon>Cryoendolithus</taxon>
    </lineage>
</organism>
<dbReference type="AlphaFoldDB" id="A0A1V8TAV0"/>
<accession>A0A1V8TAV0</accession>
<comment type="caution">
    <text evidence="1">The sequence shown here is derived from an EMBL/GenBank/DDBJ whole genome shotgun (WGS) entry which is preliminary data.</text>
</comment>
<dbReference type="EMBL" id="NAJO01000012">
    <property type="protein sequence ID" value="OQO08516.1"/>
    <property type="molecule type" value="Genomic_DNA"/>
</dbReference>
<dbReference type="STRING" id="1507870.A0A1V8TAV0"/>
<reference evidence="2" key="1">
    <citation type="submission" date="2017-03" db="EMBL/GenBank/DDBJ databases">
        <title>Genomes of endolithic fungi from Antarctica.</title>
        <authorList>
            <person name="Coleine C."/>
            <person name="Masonjones S."/>
            <person name="Stajich J.E."/>
        </authorList>
    </citation>
    <scope>NUCLEOTIDE SEQUENCE [LARGE SCALE GENOMIC DNA]</scope>
    <source>
        <strain evidence="2">CCFEE 5527</strain>
    </source>
</reference>
<dbReference type="InParanoid" id="A0A1V8TAV0"/>
<dbReference type="PANTHER" id="PTHR38790:SF9">
    <property type="entry name" value="F-BOX DOMAIN-CONTAINING PROTEIN"/>
    <property type="match status" value="1"/>
</dbReference>
<evidence type="ECO:0000313" key="2">
    <source>
        <dbReference type="Proteomes" id="UP000192596"/>
    </source>
</evidence>
<evidence type="ECO:0008006" key="3">
    <source>
        <dbReference type="Google" id="ProtNLM"/>
    </source>
</evidence>
<proteinExistence type="predicted"/>
<evidence type="ECO:0000313" key="1">
    <source>
        <dbReference type="EMBL" id="OQO08516.1"/>
    </source>
</evidence>
<dbReference type="OrthoDB" id="5335493at2759"/>
<protein>
    <recommendedName>
        <fullName evidence="3">F-box domain-containing protein</fullName>
    </recommendedName>
</protein>
<name>A0A1V8TAV0_9PEZI</name>